<name>A0A0F9SVT2_9ZZZZ</name>
<comment type="caution">
    <text evidence="3">The sequence shown here is derived from an EMBL/GenBank/DDBJ whole genome shotgun (WGS) entry which is preliminary data.</text>
</comment>
<evidence type="ECO:0000256" key="1">
    <source>
        <dbReference type="SAM" id="Coils"/>
    </source>
</evidence>
<dbReference type="Pfam" id="PF20155">
    <property type="entry name" value="TMP_3"/>
    <property type="match status" value="1"/>
</dbReference>
<dbReference type="PANTHER" id="PTHR38812:SF2">
    <property type="entry name" value="MU-LIKE PROPHAGE FLUMU PROTEIN GP42"/>
    <property type="match status" value="1"/>
</dbReference>
<protein>
    <recommendedName>
        <fullName evidence="2">Tape measure protein N-terminal domain-containing protein</fullName>
    </recommendedName>
</protein>
<feature type="domain" description="Tape measure protein N-terminal" evidence="2">
    <location>
        <begin position="201"/>
        <end position="391"/>
    </location>
</feature>
<dbReference type="NCBIfam" id="TIGR02675">
    <property type="entry name" value="tape_meas_nterm"/>
    <property type="match status" value="1"/>
</dbReference>
<proteinExistence type="predicted"/>
<dbReference type="PANTHER" id="PTHR38812">
    <property type="entry name" value="MU-LIKE PROPHAGE FLUMU PROTEIN GP42"/>
    <property type="match status" value="1"/>
</dbReference>
<dbReference type="InterPro" id="IPR013491">
    <property type="entry name" value="Tape_meas_N"/>
</dbReference>
<dbReference type="EMBL" id="LAZR01000492">
    <property type="protein sequence ID" value="KKN66737.1"/>
    <property type="molecule type" value="Genomic_DNA"/>
</dbReference>
<dbReference type="InterPro" id="IPR053058">
    <property type="entry name" value="Mulikevirus_tape_measure"/>
</dbReference>
<keyword evidence="1" id="KW-0175">Coiled coil</keyword>
<dbReference type="AlphaFoldDB" id="A0A0F9SVT2"/>
<feature type="coiled-coil region" evidence="1">
    <location>
        <begin position="628"/>
        <end position="659"/>
    </location>
</feature>
<evidence type="ECO:0000313" key="3">
    <source>
        <dbReference type="EMBL" id="KKN66737.1"/>
    </source>
</evidence>
<sequence>MALNIGSLNFGVDANTAGLKKAIQQLDQFQRKTNQVARSQSKGAQNVAKAMSRQETAIKKAFQQTLALQQQLRKAGAPAEQIARVSNAFRKLTREMTSGKVTAIQFARSQDAFTAKLGRSRRALNEVQAAASRGGKGLARMSLIFKDLETSAVLAVGPLSGIGARIRAISVIAGRGNLVLGAWIAGITLAVLAVAKLGAAVLRSSREFEKFQARFELATGSVAGGRREMNFVLKTAQKLGLQINTLGRSYSRLAAASRGTALEGQKTRDIFLSVSNAAAALRLSGVEVEGIFRAIEQMMSKGTVQAEELRGQLGERLPGAFRLAAKAMKVTTRELGKLLKAGEVISDDFLPKFAKTLRESIGDKGLKNVDSLAGATSNLGTAWTLFLQKVDRGVGITKIGTDALKGATFVLQSMGGVIDESGDNLDKFNDKLEKLSKFEPLNLTRVFENLNKSIDGIVDQTRLFEEVMGSMDTGIMAPELFMTRFKTLFQVLKLNTDEVGALTQKLIEMGSGPIPNDIERIAEEFFRMTVGLQNLSIWFDKAVARAARTKTALEEIPREMDVMRARLEALQRGPGSLEVFNKFTSVVDAYRERLAATNIPLAKQIQMLNKFRVLLAQIQAQTKANEEIIRQERDRVRIQERVNRALERASAETDRLRQKTKALAEGPASLRIYAQILEPLSRYEEQLRRAGVGEDAINKLLITRQKLLSGILVLQDNVNQAAVQSANAMGNALENVIVKGEKLGEVLRNLARELFRVLLRATLIDPLIQSLTSGFAGMFRGGGVGTQGAPAVPGVPAAKGASFTIPGSGGADNKAVTIFGKAGEEITVRRPDQMGGGMGGGITIQINAPGADVGTIERIREMVRVEMVPQIIQAATQNTLTQVRRPKFA</sequence>
<gene>
    <name evidence="3" type="ORF">LCGC14_0468480</name>
</gene>
<organism evidence="3">
    <name type="scientific">marine sediment metagenome</name>
    <dbReference type="NCBI Taxonomy" id="412755"/>
    <lineage>
        <taxon>unclassified sequences</taxon>
        <taxon>metagenomes</taxon>
        <taxon>ecological metagenomes</taxon>
    </lineage>
</organism>
<evidence type="ECO:0000259" key="2">
    <source>
        <dbReference type="Pfam" id="PF20155"/>
    </source>
</evidence>
<reference evidence="3" key="1">
    <citation type="journal article" date="2015" name="Nature">
        <title>Complex archaea that bridge the gap between prokaryotes and eukaryotes.</title>
        <authorList>
            <person name="Spang A."/>
            <person name="Saw J.H."/>
            <person name="Jorgensen S.L."/>
            <person name="Zaremba-Niedzwiedzka K."/>
            <person name="Martijn J."/>
            <person name="Lind A.E."/>
            <person name="van Eijk R."/>
            <person name="Schleper C."/>
            <person name="Guy L."/>
            <person name="Ettema T.J."/>
        </authorList>
    </citation>
    <scope>NUCLEOTIDE SEQUENCE</scope>
</reference>
<accession>A0A0F9SVT2</accession>